<name>A0ABX5L582_9MICC</name>
<dbReference type="InterPro" id="IPR021888">
    <property type="entry name" value="DUF3499"/>
</dbReference>
<keyword evidence="3" id="KW-1185">Reference proteome</keyword>
<reference evidence="2 3" key="1">
    <citation type="submission" date="2018-05" db="EMBL/GenBank/DDBJ databases">
        <title>Draft Genome Sequence of Arthrobacter cumminsii IME1328, Isolated from a Patient Who Suffered from Foot Ulcers in China.</title>
        <authorList>
            <person name="Li M."/>
            <person name="Jiang Z."/>
            <person name="Sun Q."/>
            <person name="Tong Y."/>
        </authorList>
    </citation>
    <scope>NUCLEOTIDE SEQUENCE [LARGE SCALE GENOMIC DNA]</scope>
    <source>
        <strain evidence="2 3">IME1328</strain>
    </source>
</reference>
<feature type="compositionally biased region" description="Basic and acidic residues" evidence="1">
    <location>
        <begin position="85"/>
        <end position="100"/>
    </location>
</feature>
<dbReference type="Proteomes" id="UP000245514">
    <property type="component" value="Unassembled WGS sequence"/>
</dbReference>
<evidence type="ECO:0000313" key="2">
    <source>
        <dbReference type="EMBL" id="PWI27886.1"/>
    </source>
</evidence>
<comment type="caution">
    <text evidence="2">The sequence shown here is derived from an EMBL/GenBank/DDBJ whole genome shotgun (WGS) entry which is preliminary data.</text>
</comment>
<dbReference type="Pfam" id="PF12005">
    <property type="entry name" value="DUF3499"/>
    <property type="match status" value="1"/>
</dbReference>
<protein>
    <submittedName>
        <fullName evidence="2">DUF3499 domain-containing protein</fullName>
    </submittedName>
</protein>
<feature type="region of interest" description="Disordered" evidence="1">
    <location>
        <begin position="85"/>
        <end position="129"/>
    </location>
</feature>
<accession>A0ABX5L582</accession>
<evidence type="ECO:0000313" key="3">
    <source>
        <dbReference type="Proteomes" id="UP000245514"/>
    </source>
</evidence>
<gene>
    <name evidence="2" type="ORF">CAY35_05455</name>
</gene>
<evidence type="ECO:0000256" key="1">
    <source>
        <dbReference type="SAM" id="MobiDB-lite"/>
    </source>
</evidence>
<sequence>MESQRFCSRPGCGREAYATLTYAYADSTAVLGPLALKAEPHAYDLCRHHADRLSVPLGWELLRLDIPEQRKPLSKDDMYALADALHQEAQRDQEQAERTAPRRSRERLGGENAPPPAKPGLHLVRNDDD</sequence>
<organism evidence="2 3">
    <name type="scientific">Pseudoglutamicibacter cumminsii</name>
    <dbReference type="NCBI Taxonomy" id="156979"/>
    <lineage>
        <taxon>Bacteria</taxon>
        <taxon>Bacillati</taxon>
        <taxon>Actinomycetota</taxon>
        <taxon>Actinomycetes</taxon>
        <taxon>Micrococcales</taxon>
        <taxon>Micrococcaceae</taxon>
        <taxon>Pseudoglutamicibacter</taxon>
    </lineage>
</organism>
<proteinExistence type="predicted"/>
<dbReference type="EMBL" id="QFWG01000005">
    <property type="protein sequence ID" value="PWI27886.1"/>
    <property type="molecule type" value="Genomic_DNA"/>
</dbReference>